<dbReference type="eggNOG" id="ENOG5031A00">
    <property type="taxonomic scope" value="Bacteria"/>
</dbReference>
<protein>
    <recommendedName>
        <fullName evidence="3">Outer membrane protein beta-barrel domain-containing protein</fullName>
    </recommendedName>
</protein>
<dbReference type="AlphaFoldDB" id="A0A062TXT6"/>
<dbReference type="Proteomes" id="UP000249123">
    <property type="component" value="Unassembled WGS sequence"/>
</dbReference>
<organism evidence="1 2">
    <name type="scientific">Hyphomonas pacifica</name>
    <dbReference type="NCBI Taxonomy" id="1280941"/>
    <lineage>
        <taxon>Bacteria</taxon>
        <taxon>Pseudomonadati</taxon>
        <taxon>Pseudomonadota</taxon>
        <taxon>Alphaproteobacteria</taxon>
        <taxon>Hyphomonadales</taxon>
        <taxon>Hyphomonadaceae</taxon>
        <taxon>Hyphomonas</taxon>
    </lineage>
</organism>
<evidence type="ECO:0000313" key="1">
    <source>
        <dbReference type="EMBL" id="RAN33377.1"/>
    </source>
</evidence>
<sequence length="229" mass="25380">MRGFWGIACGGLCLVAPAWAGPWAQEQGNWYLQAAVTQEELEDIDGNRVELYGEYGFADGWLVTAKSEAVTYDSDYDLDKEAARLSVRRQLLSHKGWAVGAEVGLVYGSSVAGVFGCDAWGAEARLSGGLSGVRGKRSFYTFADAAVIRHEDGCTRYRAEIGYGVDLWKNVFLSQQLWIERGNDTADSNKYETKLGYHFSWADLALGYRQEFAGEYDEQAILLAMTVKH</sequence>
<evidence type="ECO:0000313" key="2">
    <source>
        <dbReference type="Proteomes" id="UP000249123"/>
    </source>
</evidence>
<dbReference type="STRING" id="1280941.HY2_13055"/>
<name>A0A062TXT6_9PROT</name>
<keyword evidence="2" id="KW-1185">Reference proteome</keyword>
<accession>A0A328JTN4</accession>
<dbReference type="OrthoDB" id="7617289at2"/>
<proteinExistence type="predicted"/>
<dbReference type="EMBL" id="AWFB01000021">
    <property type="protein sequence ID" value="RAN33377.1"/>
    <property type="molecule type" value="Genomic_DNA"/>
</dbReference>
<dbReference type="RefSeq" id="WP_034826448.1">
    <property type="nucleotide sequence ID" value="NZ_AWFA01000021.1"/>
</dbReference>
<evidence type="ECO:0008006" key="3">
    <source>
        <dbReference type="Google" id="ProtNLM"/>
    </source>
</evidence>
<reference evidence="1 2" key="1">
    <citation type="submission" date="2013-04" db="EMBL/GenBank/DDBJ databases">
        <title>Hyphomonas sp. T24B3 Genome Sequencing.</title>
        <authorList>
            <person name="Lai Q."/>
            <person name="Shao Z."/>
        </authorList>
    </citation>
    <scope>NUCLEOTIDE SEQUENCE [LARGE SCALE GENOMIC DNA]</scope>
    <source>
        <strain evidence="1 2">T24B3</strain>
    </source>
</reference>
<gene>
    <name evidence="1" type="ORF">HY3_13125</name>
</gene>
<comment type="caution">
    <text evidence="1">The sequence shown here is derived from an EMBL/GenBank/DDBJ whole genome shotgun (WGS) entry which is preliminary data.</text>
</comment>
<accession>A0A062TXT6</accession>